<dbReference type="CDD" id="cd00165">
    <property type="entry name" value="S4"/>
    <property type="match status" value="1"/>
</dbReference>
<sequence>MSIYQHFRPEEKEFIDQVINWRQYVEDSYATKLTDFLDPREQKIVNTIIGQNSDVKVAFAGGTKAPERKRALLYPSYYEPTEDDFQLSIYEIEYAKKFVKLEHPQVLGSIMSLGLSRSKFGDILIKAGDVQLIVCKEVEDYIRLQLESIGKAKVELKPIDKHMVIALEEEWVEMSTTLASLRLDATIAAIYNISRQKAQVYIASSLVKVNWAAVENASFICEEGDVISVRGHGRSVIKSLEGKTKKDKWRVVVGKLK</sequence>
<dbReference type="InterPro" id="IPR040591">
    <property type="entry name" value="RqcP2_RBD"/>
</dbReference>
<evidence type="ECO:0000256" key="1">
    <source>
        <dbReference type="PROSITE-ProRule" id="PRU00182"/>
    </source>
</evidence>
<dbReference type="Gene3D" id="3.30.70.330">
    <property type="match status" value="1"/>
</dbReference>
<reference evidence="4" key="1">
    <citation type="submission" date="2018-10" db="EMBL/GenBank/DDBJ databases">
        <title>FDA dAtabase for Regulatory Grade micrObial Sequences (FDA-ARGOS): Supporting development and validation of Infectious Disease Dx tests.</title>
        <authorList>
            <person name="Minogue T."/>
            <person name="Wolcott M."/>
            <person name="Wasieloski L."/>
            <person name="Aguilar W."/>
            <person name="Moore D."/>
            <person name="Tallon L."/>
            <person name="Sadzewicz L."/>
            <person name="Sengamalay N."/>
            <person name="Ott S."/>
            <person name="Godinez A."/>
            <person name="Nagaraj S."/>
            <person name="Vavikolanu K."/>
            <person name="Vyas G."/>
            <person name="Nadendla S."/>
            <person name="George J."/>
            <person name="Sichtig H."/>
        </authorList>
    </citation>
    <scope>NUCLEOTIDE SEQUENCE [LARGE SCALE GENOMIC DNA]</scope>
    <source>
        <strain evidence="4">FDAARGOS_343</strain>
    </source>
</reference>
<dbReference type="Proteomes" id="UP000319837">
    <property type="component" value="Unassembled WGS sequence"/>
</dbReference>
<proteinExistence type="predicted"/>
<dbReference type="Gene3D" id="3.10.290.10">
    <property type="entry name" value="RNA-binding S4 domain"/>
    <property type="match status" value="1"/>
</dbReference>
<evidence type="ECO:0000313" key="4">
    <source>
        <dbReference type="Proteomes" id="UP000319837"/>
    </source>
</evidence>
<organism evidence="3 4">
    <name type="scientific">Niallia circulans</name>
    <name type="common">Bacillus circulans</name>
    <dbReference type="NCBI Taxonomy" id="1397"/>
    <lineage>
        <taxon>Bacteria</taxon>
        <taxon>Bacillati</taxon>
        <taxon>Bacillota</taxon>
        <taxon>Bacilli</taxon>
        <taxon>Bacillales</taxon>
        <taxon>Bacillaceae</taxon>
        <taxon>Niallia</taxon>
    </lineage>
</organism>
<dbReference type="SMART" id="SM00363">
    <property type="entry name" value="S4"/>
    <property type="match status" value="1"/>
</dbReference>
<evidence type="ECO:0000259" key="2">
    <source>
        <dbReference type="SMART" id="SM00363"/>
    </source>
</evidence>
<dbReference type="InterPro" id="IPR002942">
    <property type="entry name" value="S4_RNA-bd"/>
</dbReference>
<feature type="domain" description="RNA-binding S4" evidence="2">
    <location>
        <begin position="181"/>
        <end position="241"/>
    </location>
</feature>
<dbReference type="Gene3D" id="3.30.1370.160">
    <property type="match status" value="1"/>
</dbReference>
<dbReference type="InterPro" id="IPR012677">
    <property type="entry name" value="Nucleotide-bd_a/b_plait_sf"/>
</dbReference>
<dbReference type="Pfam" id="PF17774">
    <property type="entry name" value="YlmH_RBD"/>
    <property type="match status" value="1"/>
</dbReference>
<dbReference type="GO" id="GO:0003723">
    <property type="term" value="F:RNA binding"/>
    <property type="evidence" value="ECO:0007669"/>
    <property type="project" value="UniProtKB-KW"/>
</dbReference>
<gene>
    <name evidence="3" type="ORF">CEQ21_25885</name>
</gene>
<comment type="caution">
    <text evidence="3">The sequence shown here is derived from an EMBL/GenBank/DDBJ whole genome shotgun (WGS) entry which is preliminary data.</text>
</comment>
<keyword evidence="1" id="KW-0694">RNA-binding</keyword>
<name>A0A553SP77_NIACI</name>
<dbReference type="InterPro" id="IPR036986">
    <property type="entry name" value="S4_RNA-bd_sf"/>
</dbReference>
<evidence type="ECO:0000313" key="3">
    <source>
        <dbReference type="EMBL" id="TRZ38799.1"/>
    </source>
</evidence>
<dbReference type="PANTHER" id="PTHR13633:SF3">
    <property type="entry name" value="MITOCHONDRIAL TRANSCRIPTION RESCUE FACTOR 1"/>
    <property type="match status" value="1"/>
</dbReference>
<dbReference type="PROSITE" id="PS50889">
    <property type="entry name" value="S4"/>
    <property type="match status" value="1"/>
</dbReference>
<dbReference type="Pfam" id="PF21278">
    <property type="entry name" value="YlmH_1st"/>
    <property type="match status" value="1"/>
</dbReference>
<dbReference type="RefSeq" id="WP_185767017.1">
    <property type="nucleotide sequence ID" value="NZ_RIBP01000004.1"/>
</dbReference>
<dbReference type="Pfam" id="PF01479">
    <property type="entry name" value="S4"/>
    <property type="match status" value="1"/>
</dbReference>
<dbReference type="InterPro" id="IPR048443">
    <property type="entry name" value="RqcP2_N"/>
</dbReference>
<dbReference type="AlphaFoldDB" id="A0A553SP77"/>
<dbReference type="EMBL" id="RIBP01000004">
    <property type="protein sequence ID" value="TRZ38799.1"/>
    <property type="molecule type" value="Genomic_DNA"/>
</dbReference>
<dbReference type="PANTHER" id="PTHR13633">
    <property type="entry name" value="MITOCHONDRIAL TRANSCRIPTION RESCUE FACTOR 1"/>
    <property type="match status" value="1"/>
</dbReference>
<protein>
    <submittedName>
        <fullName evidence="3">RNA-binding protein</fullName>
    </submittedName>
</protein>
<accession>A0A553SP77</accession>
<dbReference type="SUPFAM" id="SSF55174">
    <property type="entry name" value="Alpha-L RNA-binding motif"/>
    <property type="match status" value="1"/>
</dbReference>